<name>A0ABV7T114_9GAMM</name>
<feature type="transmembrane region" description="Helical" evidence="1">
    <location>
        <begin position="6"/>
        <end position="26"/>
    </location>
</feature>
<dbReference type="EMBL" id="JBHRXZ010000003">
    <property type="protein sequence ID" value="MFC3606616.1"/>
    <property type="molecule type" value="Genomic_DNA"/>
</dbReference>
<comment type="caution">
    <text evidence="2">The sequence shown here is derived from an EMBL/GenBank/DDBJ whole genome shotgun (WGS) entry which is preliminary data.</text>
</comment>
<keyword evidence="1" id="KW-1133">Transmembrane helix</keyword>
<proteinExistence type="predicted"/>
<evidence type="ECO:0000256" key="1">
    <source>
        <dbReference type="SAM" id="Phobius"/>
    </source>
</evidence>
<keyword evidence="3" id="KW-1185">Reference proteome</keyword>
<accession>A0ABV7T114</accession>
<dbReference type="RefSeq" id="WP_386360809.1">
    <property type="nucleotide sequence ID" value="NZ_JBHRXZ010000003.1"/>
</dbReference>
<gene>
    <name evidence="2" type="ORF">ACFOMF_02290</name>
</gene>
<keyword evidence="1" id="KW-0812">Transmembrane</keyword>
<reference evidence="3" key="1">
    <citation type="journal article" date="2019" name="Int. J. Syst. Evol. Microbiol.">
        <title>The Global Catalogue of Microorganisms (GCM) 10K type strain sequencing project: providing services to taxonomists for standard genome sequencing and annotation.</title>
        <authorList>
            <consortium name="The Broad Institute Genomics Platform"/>
            <consortium name="The Broad Institute Genome Sequencing Center for Infectious Disease"/>
            <person name="Wu L."/>
            <person name="Ma J."/>
        </authorList>
    </citation>
    <scope>NUCLEOTIDE SEQUENCE [LARGE SCALE GENOMIC DNA]</scope>
    <source>
        <strain evidence="3">KCTC 42447</strain>
    </source>
</reference>
<keyword evidence="1" id="KW-0472">Membrane</keyword>
<evidence type="ECO:0000313" key="3">
    <source>
        <dbReference type="Proteomes" id="UP001595630"/>
    </source>
</evidence>
<dbReference type="Proteomes" id="UP001595630">
    <property type="component" value="Unassembled WGS sequence"/>
</dbReference>
<evidence type="ECO:0000313" key="2">
    <source>
        <dbReference type="EMBL" id="MFC3606616.1"/>
    </source>
</evidence>
<sequence length="69" mass="7566">MQTRVIGRMLFGTAALGLLMIAFLSWTEPRALVIRDNTGWTPAPAANTPVPDIHPQQLLLLLGVMQQRG</sequence>
<protein>
    <submittedName>
        <fullName evidence="2">Uncharacterized protein</fullName>
    </submittedName>
</protein>
<organism evidence="2 3">
    <name type="scientific">Stutzerimonas tarimensis</name>
    <dbReference type="NCBI Taxonomy" id="1507735"/>
    <lineage>
        <taxon>Bacteria</taxon>
        <taxon>Pseudomonadati</taxon>
        <taxon>Pseudomonadota</taxon>
        <taxon>Gammaproteobacteria</taxon>
        <taxon>Pseudomonadales</taxon>
        <taxon>Pseudomonadaceae</taxon>
        <taxon>Stutzerimonas</taxon>
    </lineage>
</organism>